<reference evidence="2 3" key="1">
    <citation type="submission" date="2020-08" db="EMBL/GenBank/DDBJ databases">
        <title>The Agave Microbiome: Exploring the role of microbial communities in plant adaptations to desert environments.</title>
        <authorList>
            <person name="Partida-Martinez L.P."/>
        </authorList>
    </citation>
    <scope>NUCLEOTIDE SEQUENCE [LARGE SCALE GENOMIC DNA]</scope>
    <source>
        <strain evidence="2 3">AS3.12</strain>
    </source>
</reference>
<dbReference type="Proteomes" id="UP000585437">
    <property type="component" value="Unassembled WGS sequence"/>
</dbReference>
<organism evidence="2 3">
    <name type="scientific">Rhizobium soli</name>
    <dbReference type="NCBI Taxonomy" id="424798"/>
    <lineage>
        <taxon>Bacteria</taxon>
        <taxon>Pseudomonadati</taxon>
        <taxon>Pseudomonadota</taxon>
        <taxon>Alphaproteobacteria</taxon>
        <taxon>Hyphomicrobiales</taxon>
        <taxon>Rhizobiaceae</taxon>
        <taxon>Rhizobium/Agrobacterium group</taxon>
        <taxon>Rhizobium</taxon>
    </lineage>
</organism>
<protein>
    <submittedName>
        <fullName evidence="2">PTS system nitrogen regulatory IIA component</fullName>
    </submittedName>
</protein>
<comment type="caution">
    <text evidence="2">The sequence shown here is derived from an EMBL/GenBank/DDBJ whole genome shotgun (WGS) entry which is preliminary data.</text>
</comment>
<dbReference type="RefSeq" id="WP_184655682.1">
    <property type="nucleotide sequence ID" value="NZ_JACHBU010000009.1"/>
</dbReference>
<keyword evidence="3" id="KW-1185">Reference proteome</keyword>
<dbReference type="AlphaFoldDB" id="A0A7X0JMW1"/>
<feature type="domain" description="PTS EIIA type-2" evidence="1">
    <location>
        <begin position="3"/>
        <end position="145"/>
    </location>
</feature>
<name>A0A7X0JMW1_9HYPH</name>
<dbReference type="GO" id="GO:0030295">
    <property type="term" value="F:protein kinase activator activity"/>
    <property type="evidence" value="ECO:0007669"/>
    <property type="project" value="TreeGrafter"/>
</dbReference>
<dbReference type="PANTHER" id="PTHR47738">
    <property type="entry name" value="PTS SYSTEM FRUCTOSE-LIKE EIIA COMPONENT-RELATED"/>
    <property type="match status" value="1"/>
</dbReference>
<dbReference type="PROSITE" id="PS51094">
    <property type="entry name" value="PTS_EIIA_TYPE_2"/>
    <property type="match status" value="1"/>
</dbReference>
<evidence type="ECO:0000259" key="1">
    <source>
        <dbReference type="PROSITE" id="PS51094"/>
    </source>
</evidence>
<gene>
    <name evidence="2" type="ORF">F4695_003915</name>
</gene>
<dbReference type="InterPro" id="IPR016152">
    <property type="entry name" value="PTrfase/Anion_transptr"/>
</dbReference>
<dbReference type="InterPro" id="IPR051541">
    <property type="entry name" value="PTS_SugarTrans_NitroReg"/>
</dbReference>
<dbReference type="Pfam" id="PF00359">
    <property type="entry name" value="PTS_EIIA_2"/>
    <property type="match status" value="1"/>
</dbReference>
<proteinExistence type="predicted"/>
<dbReference type="PANTHER" id="PTHR47738:SF1">
    <property type="entry name" value="NITROGEN REGULATORY PROTEIN"/>
    <property type="match status" value="1"/>
</dbReference>
<evidence type="ECO:0000313" key="3">
    <source>
        <dbReference type="Proteomes" id="UP000585437"/>
    </source>
</evidence>
<dbReference type="Gene3D" id="3.40.930.10">
    <property type="entry name" value="Mannitol-specific EII, Chain A"/>
    <property type="match status" value="1"/>
</dbReference>
<evidence type="ECO:0000313" key="2">
    <source>
        <dbReference type="EMBL" id="MBB6510524.1"/>
    </source>
</evidence>
<sequence length="145" mass="15087">MQDFLLAENVFVGLSSSSKQQLLRQISEKAGKTTSVSPHLIAKALSDCEGLGSTGIGGGVALPHAAVAGLESVFCLVVLLAHPIDFEAVDDEPVDIVILLLTPASASTEALNVLSCVARRFREGDAVRGLRAARTGDEVYAILTG</sequence>
<dbReference type="SUPFAM" id="SSF55804">
    <property type="entry name" value="Phoshotransferase/anion transport protein"/>
    <property type="match status" value="1"/>
</dbReference>
<accession>A0A7X0JMW1</accession>
<dbReference type="EMBL" id="JACHBU010000009">
    <property type="protein sequence ID" value="MBB6510524.1"/>
    <property type="molecule type" value="Genomic_DNA"/>
</dbReference>
<dbReference type="PROSITE" id="PS00372">
    <property type="entry name" value="PTS_EIIA_TYPE_2_HIS"/>
    <property type="match status" value="1"/>
</dbReference>
<dbReference type="InterPro" id="IPR002178">
    <property type="entry name" value="PTS_EIIA_type-2_dom"/>
</dbReference>